<gene>
    <name evidence="2" type="ORF">SVUK_LOCUS2154</name>
</gene>
<evidence type="ECO:0000256" key="1">
    <source>
        <dbReference type="SAM" id="MobiDB-lite"/>
    </source>
</evidence>
<dbReference type="OrthoDB" id="5785960at2759"/>
<protein>
    <submittedName>
        <fullName evidence="2">Uncharacterized protein</fullName>
    </submittedName>
</protein>
<name>A0A3P7ICA8_STRVU</name>
<reference evidence="2 3" key="1">
    <citation type="submission" date="2018-11" db="EMBL/GenBank/DDBJ databases">
        <authorList>
            <consortium name="Pathogen Informatics"/>
        </authorList>
    </citation>
    <scope>NUCLEOTIDE SEQUENCE [LARGE SCALE GENOMIC DNA]</scope>
</reference>
<accession>A0A3P7ICA8</accession>
<evidence type="ECO:0000313" key="3">
    <source>
        <dbReference type="Proteomes" id="UP000270094"/>
    </source>
</evidence>
<sequence length="106" mass="11835">MDLKMPFSEWLHGLYIGCSDEASKKNPSNASSPWDRHNANLNGANTDLDDSEAILAMEEQLANLQESDLAWNTKEVDGSNCEMYQESDHAACNLERELIGKNYVPS</sequence>
<feature type="region of interest" description="Disordered" evidence="1">
    <location>
        <begin position="22"/>
        <end position="45"/>
    </location>
</feature>
<evidence type="ECO:0000313" key="2">
    <source>
        <dbReference type="EMBL" id="VDM67156.1"/>
    </source>
</evidence>
<dbReference type="EMBL" id="UYYB01004760">
    <property type="protein sequence ID" value="VDM67156.1"/>
    <property type="molecule type" value="Genomic_DNA"/>
</dbReference>
<proteinExistence type="predicted"/>
<dbReference type="AlphaFoldDB" id="A0A3P7ICA8"/>
<dbReference type="Proteomes" id="UP000270094">
    <property type="component" value="Unassembled WGS sequence"/>
</dbReference>
<organism evidence="2 3">
    <name type="scientific">Strongylus vulgaris</name>
    <name type="common">Blood worm</name>
    <dbReference type="NCBI Taxonomy" id="40348"/>
    <lineage>
        <taxon>Eukaryota</taxon>
        <taxon>Metazoa</taxon>
        <taxon>Ecdysozoa</taxon>
        <taxon>Nematoda</taxon>
        <taxon>Chromadorea</taxon>
        <taxon>Rhabditida</taxon>
        <taxon>Rhabditina</taxon>
        <taxon>Rhabditomorpha</taxon>
        <taxon>Strongyloidea</taxon>
        <taxon>Strongylidae</taxon>
        <taxon>Strongylus</taxon>
    </lineage>
</organism>
<keyword evidence="3" id="KW-1185">Reference proteome</keyword>